<dbReference type="PANTHER" id="PTHR30349:SF64">
    <property type="entry name" value="PROPHAGE INTEGRASE INTD-RELATED"/>
    <property type="match status" value="1"/>
</dbReference>
<reference evidence="6 7" key="1">
    <citation type="submission" date="2020-04" db="EMBL/GenBank/DDBJ databases">
        <authorList>
            <person name="Yoon J."/>
        </authorList>
    </citation>
    <scope>NUCLEOTIDE SEQUENCE [LARGE SCALE GENOMIC DNA]</scope>
    <source>
        <strain evidence="6 7">KMU-166</strain>
    </source>
</reference>
<dbReference type="PROSITE" id="PS51898">
    <property type="entry name" value="TYR_RECOMBINASE"/>
    <property type="match status" value="1"/>
</dbReference>
<dbReference type="Pfam" id="PF00589">
    <property type="entry name" value="Phage_integrase"/>
    <property type="match status" value="1"/>
</dbReference>
<keyword evidence="3" id="KW-0238">DNA-binding</keyword>
<sequence length="374" mass="42758">MGRKKSPGLTLRGGVWHVDKVVYGQRIRESTGTSNLEEAEAFLAHRINSCRQSKIYGVRPEWKFRDAAAKYLQDNMDRQGISKDASRIKVLLPFIADVPLRYLHDGTLQGYVNDCRARGLKSKTINNGLEMVRRILNQAARRWRDENGLTWLEVPPLITMLPSHDSRSPYPLDWEEQRMLLRKLPDHLAAMTLFKVNSGTREQEVCRLRWDWEIAVPELNTSVFLIPGDCVKNREDRLVVLNRIARSIIEAQRGKHPTHVFTFRGRPIGGMRNSAWKRARAEAAKAHAEKLGQPVAWGFENLRVHDLKHTFGRRLRAAGVPLETRKVLLGHRNGDITAHYCAPEIEELLIAANRVCGDECHKTPILTLLKRKTA</sequence>
<dbReference type="Gene3D" id="1.10.150.130">
    <property type="match status" value="1"/>
</dbReference>
<evidence type="ECO:0000256" key="2">
    <source>
        <dbReference type="ARBA" id="ARBA00022908"/>
    </source>
</evidence>
<dbReference type="InterPro" id="IPR010998">
    <property type="entry name" value="Integrase_recombinase_N"/>
</dbReference>
<keyword evidence="4" id="KW-0233">DNA recombination</keyword>
<dbReference type="InterPro" id="IPR011010">
    <property type="entry name" value="DNA_brk_join_enz"/>
</dbReference>
<keyword evidence="2" id="KW-0229">DNA integration</keyword>
<comment type="caution">
    <text evidence="6">The sequence shown here is derived from an EMBL/GenBank/DDBJ whole genome shotgun (WGS) entry which is preliminary data.</text>
</comment>
<evidence type="ECO:0000259" key="5">
    <source>
        <dbReference type="PROSITE" id="PS51898"/>
    </source>
</evidence>
<dbReference type="SUPFAM" id="SSF56349">
    <property type="entry name" value="DNA breaking-rejoining enzymes"/>
    <property type="match status" value="1"/>
</dbReference>
<evidence type="ECO:0000313" key="7">
    <source>
        <dbReference type="Proteomes" id="UP000765845"/>
    </source>
</evidence>
<feature type="domain" description="Tyr recombinase" evidence="5">
    <location>
        <begin position="167"/>
        <end position="353"/>
    </location>
</feature>
<dbReference type="Gene3D" id="1.10.443.10">
    <property type="entry name" value="Intergrase catalytic core"/>
    <property type="match status" value="1"/>
</dbReference>
<keyword evidence="7" id="KW-1185">Reference proteome</keyword>
<proteinExistence type="inferred from homology"/>
<evidence type="ECO:0000256" key="1">
    <source>
        <dbReference type="ARBA" id="ARBA00008857"/>
    </source>
</evidence>
<name>A0ABX1GH80_9GAMM</name>
<dbReference type="RefSeq" id="WP_168451105.1">
    <property type="nucleotide sequence ID" value="NZ_JAAWWK010000005.1"/>
</dbReference>
<dbReference type="EMBL" id="JAAWWK010000005">
    <property type="protein sequence ID" value="NKI18575.1"/>
    <property type="molecule type" value="Genomic_DNA"/>
</dbReference>
<comment type="similarity">
    <text evidence="1">Belongs to the 'phage' integrase family.</text>
</comment>
<evidence type="ECO:0000313" key="6">
    <source>
        <dbReference type="EMBL" id="NKI18575.1"/>
    </source>
</evidence>
<protein>
    <submittedName>
        <fullName evidence="6">Tyrosine-type recombinase/integrase</fullName>
    </submittedName>
</protein>
<accession>A0ABX1GH80</accession>
<dbReference type="InterPro" id="IPR002104">
    <property type="entry name" value="Integrase_catalytic"/>
</dbReference>
<dbReference type="InterPro" id="IPR050090">
    <property type="entry name" value="Tyrosine_recombinase_XerCD"/>
</dbReference>
<gene>
    <name evidence="6" type="ORF">HCU74_14255</name>
</gene>
<evidence type="ECO:0000256" key="4">
    <source>
        <dbReference type="ARBA" id="ARBA00023172"/>
    </source>
</evidence>
<dbReference type="PANTHER" id="PTHR30349">
    <property type="entry name" value="PHAGE INTEGRASE-RELATED"/>
    <property type="match status" value="1"/>
</dbReference>
<evidence type="ECO:0000256" key="3">
    <source>
        <dbReference type="ARBA" id="ARBA00023125"/>
    </source>
</evidence>
<dbReference type="Proteomes" id="UP000765845">
    <property type="component" value="Unassembled WGS sequence"/>
</dbReference>
<organism evidence="6 7">
    <name type="scientific">Spongiibacter thalassae</name>
    <dbReference type="NCBI Taxonomy" id="2721624"/>
    <lineage>
        <taxon>Bacteria</taxon>
        <taxon>Pseudomonadati</taxon>
        <taxon>Pseudomonadota</taxon>
        <taxon>Gammaproteobacteria</taxon>
        <taxon>Cellvibrionales</taxon>
        <taxon>Spongiibacteraceae</taxon>
        <taxon>Spongiibacter</taxon>
    </lineage>
</organism>
<dbReference type="InterPro" id="IPR013762">
    <property type="entry name" value="Integrase-like_cat_sf"/>
</dbReference>